<keyword evidence="3" id="KW-1185">Reference proteome</keyword>
<dbReference type="EMBL" id="JADBEB010000001">
    <property type="protein sequence ID" value="MBE1484484.1"/>
    <property type="molecule type" value="Genomic_DNA"/>
</dbReference>
<proteinExistence type="predicted"/>
<sequence length="269" mass="28764">MSLRVARVAAVGIGFGALLGGLTATLWAQPLRDRLEPSWLSFVVYLLAFTVSLGVPVVVFSRFVCPLRLRPAAFQVDSEARRFVVGPFPRTAGTQAILLLWVGGNFIGSAARTSDGQLGFDDWQSAIVPVGLLGVIIAVAVATAFVRRATVVLDPAGITVQRIRHRVTISWDELAPGGPPPPTRAGSSLTLYRRGWHPEAGPPRTDELPVGMLNVRPAFLAGAIRRYAEQPQLRAGIGTPTELARLRADLPPEYGGGIAESGAESRQFV</sequence>
<comment type="caution">
    <text evidence="2">The sequence shown here is derived from an EMBL/GenBank/DDBJ whole genome shotgun (WGS) entry which is preliminary data.</text>
</comment>
<keyword evidence="1" id="KW-1133">Transmembrane helix</keyword>
<protein>
    <recommendedName>
        <fullName evidence="4">PH domain-containing protein</fullName>
    </recommendedName>
</protein>
<dbReference type="AlphaFoldDB" id="A0A927R2F0"/>
<gene>
    <name evidence="2" type="ORF">H4W31_000122</name>
</gene>
<dbReference type="Proteomes" id="UP000649753">
    <property type="component" value="Unassembled WGS sequence"/>
</dbReference>
<feature type="transmembrane region" description="Helical" evidence="1">
    <location>
        <begin position="123"/>
        <end position="146"/>
    </location>
</feature>
<dbReference type="RefSeq" id="WP_192764840.1">
    <property type="nucleotide sequence ID" value="NZ_JADBEB010000001.1"/>
</dbReference>
<keyword evidence="1" id="KW-0472">Membrane</keyword>
<name>A0A927R2F0_9ACTN</name>
<keyword evidence="1" id="KW-0812">Transmembrane</keyword>
<reference evidence="2" key="1">
    <citation type="submission" date="2020-10" db="EMBL/GenBank/DDBJ databases">
        <title>Sequencing the genomes of 1000 actinobacteria strains.</title>
        <authorList>
            <person name="Klenk H.-P."/>
        </authorList>
    </citation>
    <scope>NUCLEOTIDE SEQUENCE</scope>
    <source>
        <strain evidence="2">DSM 46832</strain>
    </source>
</reference>
<accession>A0A927R2F0</accession>
<evidence type="ECO:0000256" key="1">
    <source>
        <dbReference type="SAM" id="Phobius"/>
    </source>
</evidence>
<organism evidence="2 3">
    <name type="scientific">Plantactinospora soyae</name>
    <dbReference type="NCBI Taxonomy" id="1544732"/>
    <lineage>
        <taxon>Bacteria</taxon>
        <taxon>Bacillati</taxon>
        <taxon>Actinomycetota</taxon>
        <taxon>Actinomycetes</taxon>
        <taxon>Micromonosporales</taxon>
        <taxon>Micromonosporaceae</taxon>
        <taxon>Plantactinospora</taxon>
    </lineage>
</organism>
<evidence type="ECO:0008006" key="4">
    <source>
        <dbReference type="Google" id="ProtNLM"/>
    </source>
</evidence>
<feature type="transmembrane region" description="Helical" evidence="1">
    <location>
        <begin position="91"/>
        <end position="111"/>
    </location>
</feature>
<evidence type="ECO:0000313" key="2">
    <source>
        <dbReference type="EMBL" id="MBE1484484.1"/>
    </source>
</evidence>
<feature type="transmembrane region" description="Helical" evidence="1">
    <location>
        <begin position="38"/>
        <end position="60"/>
    </location>
</feature>
<evidence type="ECO:0000313" key="3">
    <source>
        <dbReference type="Proteomes" id="UP000649753"/>
    </source>
</evidence>